<evidence type="ECO:0000313" key="6">
    <source>
        <dbReference type="Proteomes" id="UP000019024"/>
    </source>
</evidence>
<dbReference type="EMBL" id="CP007055">
    <property type="protein sequence ID" value="AHF99592.1"/>
    <property type="molecule type" value="Genomic_DNA"/>
</dbReference>
<keyword evidence="3 5" id="KW-0418">Kinase</keyword>
<dbReference type="RefSeq" id="WP_049952831.1">
    <property type="nucleotide sequence ID" value="NZ_CP007055.1"/>
</dbReference>
<evidence type="ECO:0000256" key="3">
    <source>
        <dbReference type="ARBA" id="ARBA00022777"/>
    </source>
</evidence>
<reference evidence="5 6" key="1">
    <citation type="submission" date="2014-01" db="EMBL/GenBank/DDBJ databases">
        <authorList>
            <consortium name="DOE Joint Genome Institute"/>
            <person name="Anderson I."/>
            <person name="Huntemann M."/>
            <person name="Han J."/>
            <person name="Chen A."/>
            <person name="Kyrpides N."/>
            <person name="Mavromatis K."/>
            <person name="Markowitz V."/>
            <person name="Palaniappan K."/>
            <person name="Ivanova N."/>
            <person name="Schaumberg A."/>
            <person name="Pati A."/>
            <person name="Liolios K."/>
            <person name="Nordberg H.P."/>
            <person name="Cantor M.N."/>
            <person name="Hua S.X."/>
            <person name="Woyke T."/>
        </authorList>
    </citation>
    <scope>NUCLEOTIDE SEQUENCE [LARGE SCALE GENOMIC DNA]</scope>
    <source>
        <strain evidence="5 6">XH-48</strain>
    </source>
</reference>
<accession>W0JRG9</accession>
<dbReference type="AlphaFoldDB" id="W0JRG9"/>
<dbReference type="eggNOG" id="arCOG00014">
    <property type="taxonomic scope" value="Archaea"/>
</dbReference>
<proteinExistence type="inferred from homology"/>
<protein>
    <submittedName>
        <fullName evidence="5">Sugar kinase</fullName>
    </submittedName>
</protein>
<dbReference type="Gene3D" id="3.40.1190.20">
    <property type="match status" value="1"/>
</dbReference>
<dbReference type="GO" id="GO:0006796">
    <property type="term" value="P:phosphate-containing compound metabolic process"/>
    <property type="evidence" value="ECO:0007669"/>
    <property type="project" value="UniProtKB-ARBA"/>
</dbReference>
<dbReference type="STRING" id="797299.HALLA_13120"/>
<dbReference type="GO" id="GO:0016301">
    <property type="term" value="F:kinase activity"/>
    <property type="evidence" value="ECO:0007669"/>
    <property type="project" value="UniProtKB-KW"/>
</dbReference>
<keyword evidence="2" id="KW-0808">Transferase</keyword>
<dbReference type="PANTHER" id="PTHR10584:SF166">
    <property type="entry name" value="RIBOKINASE"/>
    <property type="match status" value="1"/>
</dbReference>
<sequence length="315" mass="33194">MSNVVTLGSVNVDRATYCSRGEIRTLESAYDWFPALGETVRTERIPAAIADDEFRNRIGGKGSNQAVAAASGGAESTFLGTVGKDERTYEVLSTLEDRGVVVDSVAVAECETGKAYIFVDDDGESWIAILGGANEAVGARYVERHYDRIRNADTCLLQNEIPLSTMQSLLGKLAGEAVRPTVVLNPVPTDGVEPLLTEPAVDIVVVNEAEYDALEGELEAFEGTIVRTRGGDNVIVSGETSHRVTPPSVDPVDTTGAGDVFCGYLGAQLADGRSIETATDIATVAASVATETEGAQESIPALEEVTDLEPVVPGQ</sequence>
<evidence type="ECO:0000313" key="5">
    <source>
        <dbReference type="EMBL" id="AHF99592.1"/>
    </source>
</evidence>
<dbReference type="HOGENOM" id="CLU_027634_2_2_2"/>
<dbReference type="InterPro" id="IPR029056">
    <property type="entry name" value="Ribokinase-like"/>
</dbReference>
<dbReference type="GeneID" id="25145380"/>
<dbReference type="GO" id="GO:0005829">
    <property type="term" value="C:cytosol"/>
    <property type="evidence" value="ECO:0007669"/>
    <property type="project" value="TreeGrafter"/>
</dbReference>
<keyword evidence="6" id="KW-1185">Reference proteome</keyword>
<dbReference type="InterPro" id="IPR002139">
    <property type="entry name" value="Ribo/fructo_kinase"/>
</dbReference>
<comment type="similarity">
    <text evidence="1">Belongs to the carbohydrate kinase PfkB family.</text>
</comment>
<feature type="domain" description="Carbohydrate kinase PfkB" evidence="4">
    <location>
        <begin position="50"/>
        <end position="301"/>
    </location>
</feature>
<dbReference type="SUPFAM" id="SSF53613">
    <property type="entry name" value="Ribokinase-like"/>
    <property type="match status" value="1"/>
</dbReference>
<evidence type="ECO:0000256" key="2">
    <source>
        <dbReference type="ARBA" id="ARBA00022679"/>
    </source>
</evidence>
<gene>
    <name evidence="5" type="ORF">HALLA_13120</name>
</gene>
<name>W0JRG9_9EURY</name>
<evidence type="ECO:0000259" key="4">
    <source>
        <dbReference type="Pfam" id="PF00294"/>
    </source>
</evidence>
<dbReference type="KEGG" id="hlr:HALLA_13120"/>
<dbReference type="PATRIC" id="fig|797299.3.peg.1640"/>
<dbReference type="Proteomes" id="UP000019024">
    <property type="component" value="Chromosome"/>
</dbReference>
<dbReference type="OrthoDB" id="26949at2157"/>
<organism evidence="5 6">
    <name type="scientific">Halostagnicola larsenii XH-48</name>
    <dbReference type="NCBI Taxonomy" id="797299"/>
    <lineage>
        <taxon>Archaea</taxon>
        <taxon>Methanobacteriati</taxon>
        <taxon>Methanobacteriota</taxon>
        <taxon>Stenosarchaea group</taxon>
        <taxon>Halobacteria</taxon>
        <taxon>Halobacteriales</taxon>
        <taxon>Natrialbaceae</taxon>
        <taxon>Halostagnicola</taxon>
    </lineage>
</organism>
<dbReference type="InterPro" id="IPR011611">
    <property type="entry name" value="PfkB_dom"/>
</dbReference>
<dbReference type="Pfam" id="PF00294">
    <property type="entry name" value="PfkB"/>
    <property type="match status" value="1"/>
</dbReference>
<dbReference type="PANTHER" id="PTHR10584">
    <property type="entry name" value="SUGAR KINASE"/>
    <property type="match status" value="1"/>
</dbReference>
<evidence type="ECO:0000256" key="1">
    <source>
        <dbReference type="ARBA" id="ARBA00010688"/>
    </source>
</evidence>
<dbReference type="PRINTS" id="PR00990">
    <property type="entry name" value="RIBOKINASE"/>
</dbReference>